<evidence type="ECO:0000313" key="2">
    <source>
        <dbReference type="EMBL" id="TWU07113.1"/>
    </source>
</evidence>
<dbReference type="Pfam" id="PF12867">
    <property type="entry name" value="DinB_2"/>
    <property type="match status" value="1"/>
</dbReference>
<dbReference type="Gene3D" id="1.20.120.450">
    <property type="entry name" value="dinb family like domain"/>
    <property type="match status" value="1"/>
</dbReference>
<proteinExistence type="predicted"/>
<name>A0A5C6B4M3_9PLAN</name>
<dbReference type="Proteomes" id="UP000320735">
    <property type="component" value="Unassembled WGS sequence"/>
</dbReference>
<feature type="domain" description="DinB-like" evidence="1">
    <location>
        <begin position="14"/>
        <end position="150"/>
    </location>
</feature>
<dbReference type="OrthoDB" id="213178at2"/>
<comment type="caution">
    <text evidence="2">The sequence shown here is derived from an EMBL/GenBank/DDBJ whole genome shotgun (WGS) entry which is preliminary data.</text>
</comment>
<evidence type="ECO:0000313" key="3">
    <source>
        <dbReference type="Proteomes" id="UP000320735"/>
    </source>
</evidence>
<dbReference type="RefSeq" id="WP_146373928.1">
    <property type="nucleotide sequence ID" value="NZ_SJPP01000003.1"/>
</dbReference>
<dbReference type="SUPFAM" id="SSF109854">
    <property type="entry name" value="DinB/YfiT-like putative metalloenzymes"/>
    <property type="match status" value="1"/>
</dbReference>
<protein>
    <submittedName>
        <fullName evidence="2">DinB superfamily protein</fullName>
    </submittedName>
</protein>
<organism evidence="2 3">
    <name type="scientific">Symmachiella macrocystis</name>
    <dbReference type="NCBI Taxonomy" id="2527985"/>
    <lineage>
        <taxon>Bacteria</taxon>
        <taxon>Pseudomonadati</taxon>
        <taxon>Planctomycetota</taxon>
        <taxon>Planctomycetia</taxon>
        <taxon>Planctomycetales</taxon>
        <taxon>Planctomycetaceae</taxon>
        <taxon>Symmachiella</taxon>
    </lineage>
</organism>
<sequence>MSIIDTTTKLWIFNRERTLATLDTIAELDDPQGALSYRPGTGRAHIAWQLMHIGVTEQIFATERLKGTPPNFADLIPRFRGGSTPDDIIPTLDSIREVLSTSREQLLETVSEISDDDLGTIPESFQDRGWTLGMILQIVSWHECHHQGQAHLTLNLYKAER</sequence>
<dbReference type="InterPro" id="IPR024775">
    <property type="entry name" value="DinB-like"/>
</dbReference>
<dbReference type="AlphaFoldDB" id="A0A5C6B4M3"/>
<gene>
    <name evidence="2" type="ORF">CA54_55180</name>
</gene>
<keyword evidence="3" id="KW-1185">Reference proteome</keyword>
<evidence type="ECO:0000259" key="1">
    <source>
        <dbReference type="Pfam" id="PF12867"/>
    </source>
</evidence>
<reference evidence="2 3" key="1">
    <citation type="submission" date="2019-02" db="EMBL/GenBank/DDBJ databases">
        <title>Deep-cultivation of Planctomycetes and their phenomic and genomic characterization uncovers novel biology.</title>
        <authorList>
            <person name="Wiegand S."/>
            <person name="Jogler M."/>
            <person name="Boedeker C."/>
            <person name="Pinto D."/>
            <person name="Vollmers J."/>
            <person name="Rivas-Marin E."/>
            <person name="Kohn T."/>
            <person name="Peeters S.H."/>
            <person name="Heuer A."/>
            <person name="Rast P."/>
            <person name="Oberbeckmann S."/>
            <person name="Bunk B."/>
            <person name="Jeske O."/>
            <person name="Meyerdierks A."/>
            <person name="Storesund J.E."/>
            <person name="Kallscheuer N."/>
            <person name="Luecker S."/>
            <person name="Lage O.M."/>
            <person name="Pohl T."/>
            <person name="Merkel B.J."/>
            <person name="Hornburger P."/>
            <person name="Mueller R.-W."/>
            <person name="Bruemmer F."/>
            <person name="Labrenz M."/>
            <person name="Spormann A.M."/>
            <person name="Op Den Camp H."/>
            <person name="Overmann J."/>
            <person name="Amann R."/>
            <person name="Jetten M.S.M."/>
            <person name="Mascher T."/>
            <person name="Medema M.H."/>
            <person name="Devos D.P."/>
            <person name="Kaster A.-K."/>
            <person name="Ovreas L."/>
            <person name="Rohde M."/>
            <person name="Galperin M.Y."/>
            <person name="Jogler C."/>
        </authorList>
    </citation>
    <scope>NUCLEOTIDE SEQUENCE [LARGE SCALE GENOMIC DNA]</scope>
    <source>
        <strain evidence="2 3">CA54</strain>
    </source>
</reference>
<dbReference type="InterPro" id="IPR034660">
    <property type="entry name" value="DinB/YfiT-like"/>
</dbReference>
<dbReference type="EMBL" id="SJPP01000003">
    <property type="protein sequence ID" value="TWU07113.1"/>
    <property type="molecule type" value="Genomic_DNA"/>
</dbReference>
<accession>A0A5C6B4M3</accession>